<dbReference type="InterPro" id="IPR001679">
    <property type="entry name" value="DNA_ligase"/>
</dbReference>
<dbReference type="GO" id="GO:0006281">
    <property type="term" value="P:DNA repair"/>
    <property type="evidence" value="ECO:0007669"/>
    <property type="project" value="UniProtKB-KW"/>
</dbReference>
<evidence type="ECO:0000256" key="5">
    <source>
        <dbReference type="ARBA" id="ARBA00022705"/>
    </source>
</evidence>
<keyword evidence="6 15" id="KW-0479">Metal-binding</keyword>
<dbReference type="Proteomes" id="UP000318834">
    <property type="component" value="Unassembled WGS sequence"/>
</dbReference>
<keyword evidence="8 15" id="KW-0862">Zinc</keyword>
<evidence type="ECO:0000256" key="16">
    <source>
        <dbReference type="RuleBase" id="RU000618"/>
    </source>
</evidence>
<dbReference type="SUPFAM" id="SSF47781">
    <property type="entry name" value="RuvA domain 2-like"/>
    <property type="match status" value="1"/>
</dbReference>
<dbReference type="SUPFAM" id="SSF56091">
    <property type="entry name" value="DNA ligase/mRNA capping enzyme, catalytic domain"/>
    <property type="match status" value="1"/>
</dbReference>
<feature type="compositionally biased region" description="Polar residues" evidence="17">
    <location>
        <begin position="1"/>
        <end position="18"/>
    </location>
</feature>
<dbReference type="EC" id="6.5.1.2" evidence="2 15"/>
<evidence type="ECO:0000256" key="17">
    <source>
        <dbReference type="SAM" id="MobiDB-lite"/>
    </source>
</evidence>
<dbReference type="SMART" id="SM00278">
    <property type="entry name" value="HhH1"/>
    <property type="match status" value="4"/>
</dbReference>
<dbReference type="FunFam" id="2.40.50.140:FF:000012">
    <property type="entry name" value="DNA ligase"/>
    <property type="match status" value="1"/>
</dbReference>
<dbReference type="EMBL" id="VBAP01000073">
    <property type="protein sequence ID" value="TMI73350.1"/>
    <property type="molecule type" value="Genomic_DNA"/>
</dbReference>
<dbReference type="PANTHER" id="PTHR23389">
    <property type="entry name" value="CHROMOSOME TRANSMISSION FIDELITY FACTOR 18"/>
    <property type="match status" value="1"/>
</dbReference>
<dbReference type="FunFam" id="1.10.150.20:FF:000007">
    <property type="entry name" value="DNA ligase"/>
    <property type="match status" value="1"/>
</dbReference>
<dbReference type="GO" id="GO:0003677">
    <property type="term" value="F:DNA binding"/>
    <property type="evidence" value="ECO:0007669"/>
    <property type="project" value="InterPro"/>
</dbReference>
<dbReference type="CDD" id="cd17748">
    <property type="entry name" value="BRCT_DNA_ligase_like"/>
    <property type="match status" value="1"/>
</dbReference>
<feature type="binding site" evidence="15">
    <location>
        <position position="426"/>
    </location>
    <ligand>
        <name>Zn(2+)</name>
        <dbReference type="ChEBI" id="CHEBI:29105"/>
    </ligand>
</feature>
<dbReference type="AlphaFoldDB" id="A0A537IPW6"/>
<dbReference type="InterPro" id="IPR004149">
    <property type="entry name" value="Znf_DNAligase_C4"/>
</dbReference>
<comment type="catalytic activity">
    <reaction evidence="13 15 16">
        <text>NAD(+) + (deoxyribonucleotide)n-3'-hydroxyl + 5'-phospho-(deoxyribonucleotide)m = (deoxyribonucleotide)n+m + AMP + beta-nicotinamide D-nucleotide.</text>
        <dbReference type="EC" id="6.5.1.2"/>
    </reaction>
</comment>
<sequence length="685" mass="75236">MAKSQSAKKVPTASTLTKSGARRRIEQLRRRIEHHSNQYYVLDSPEISDAEYDRLVRELRALEERFPDLVTPDSPTQRVGAAPSDAFATVRHRQPMRSLANAFDEEDILAWARRVQTVLGEQRVEYVCELKIDGAAVSLTYEHGTFIRGATRGDGFEGEDVTANLKTIKSLPLRLRVDRPPALLEARGEAYLPVSAFEAINRERAVATEPPFANPRNAAAGSLRQLDPKVTAARPLDLFIYGIGAADGIDVRTHHETLIWLKATGCRVNPHTTVCRSLDEVMAYVREWTRRRTDLPYDTDGVVIKVNSLAQQAELGATSQAPRWAIAFKFPAEQAITRVNDIRVYIGRTGALTPVAELEPVRVSGVTVTSATLHNEDEIRRKDVRIGDWVIVQRAGEVIPEVVRVLTERRTGHERTFSMPTTCPSCGSATYRPEGEAVARCTNLACPAQVLGRLIHFCSRDAMNIDRVGPKLLAQLLQGKLIADPTDLYALRREQLADLERMGDTSARNVLDSIAASKRTTLARFLYALGIRHVGAHVAEVLAAHAGTLDRLMRASFEDVRDVPGIGPTIAESVTQFFRQPENGRLIDRLRTAGVWPVAPAPIISTGPLAGKQIVFTGTLANFSRGRAEALAKERGAVVSTSVLKKTDLVVAGADPGSKLLRARKLGVRVLTESEFAKMVGTQAG</sequence>
<dbReference type="FunFam" id="1.10.150.20:FF:000006">
    <property type="entry name" value="DNA ligase"/>
    <property type="match status" value="1"/>
</dbReference>
<dbReference type="PROSITE" id="PS01056">
    <property type="entry name" value="DNA_LIGASE_N2"/>
    <property type="match status" value="1"/>
</dbReference>
<dbReference type="FunFam" id="3.30.470.30:FF:000001">
    <property type="entry name" value="DNA ligase"/>
    <property type="match status" value="1"/>
</dbReference>
<feature type="binding site" evidence="15">
    <location>
        <position position="305"/>
    </location>
    <ligand>
        <name>NAD(+)</name>
        <dbReference type="ChEBI" id="CHEBI:57540"/>
    </ligand>
</feature>
<evidence type="ECO:0000256" key="15">
    <source>
        <dbReference type="HAMAP-Rule" id="MF_01588"/>
    </source>
</evidence>
<dbReference type="Pfam" id="PF01653">
    <property type="entry name" value="DNA_ligase_aden"/>
    <property type="match status" value="1"/>
</dbReference>
<keyword evidence="7 15" id="KW-0227">DNA damage</keyword>
<evidence type="ECO:0000256" key="6">
    <source>
        <dbReference type="ARBA" id="ARBA00022723"/>
    </source>
</evidence>
<evidence type="ECO:0000313" key="19">
    <source>
        <dbReference type="EMBL" id="TMI73350.1"/>
    </source>
</evidence>
<evidence type="ECO:0000256" key="1">
    <source>
        <dbReference type="ARBA" id="ARBA00004067"/>
    </source>
</evidence>
<feature type="active site" description="N6-AMP-lysine intermediate" evidence="15">
    <location>
        <position position="131"/>
    </location>
</feature>
<evidence type="ECO:0000256" key="9">
    <source>
        <dbReference type="ARBA" id="ARBA00022842"/>
    </source>
</evidence>
<dbReference type="SMART" id="SM00532">
    <property type="entry name" value="LIGANc"/>
    <property type="match status" value="1"/>
</dbReference>
<dbReference type="CDD" id="cd00114">
    <property type="entry name" value="LIGANc"/>
    <property type="match status" value="1"/>
</dbReference>
<dbReference type="Gene3D" id="3.30.470.30">
    <property type="entry name" value="DNA ligase/mRNA capping enzyme"/>
    <property type="match status" value="1"/>
</dbReference>
<protein>
    <recommendedName>
        <fullName evidence="3 15">DNA ligase</fullName>
        <ecNumber evidence="2 15">6.5.1.2</ecNumber>
    </recommendedName>
    <alternativeName>
        <fullName evidence="15">Polydeoxyribonucleotide synthase [NAD(+)]</fullName>
    </alternativeName>
</protein>
<evidence type="ECO:0000256" key="13">
    <source>
        <dbReference type="ARBA" id="ARBA00034005"/>
    </source>
</evidence>
<dbReference type="InterPro" id="IPR010994">
    <property type="entry name" value="RuvA_2-like"/>
</dbReference>
<dbReference type="GO" id="GO:0046872">
    <property type="term" value="F:metal ion binding"/>
    <property type="evidence" value="ECO:0007669"/>
    <property type="project" value="UniProtKB-KW"/>
</dbReference>
<keyword evidence="5 15" id="KW-0235">DNA replication</keyword>
<dbReference type="Pfam" id="PF14520">
    <property type="entry name" value="HHH_5"/>
    <property type="match status" value="1"/>
</dbReference>
<feature type="binding site" evidence="15">
    <location>
        <position position="129"/>
    </location>
    <ligand>
        <name>NAD(+)</name>
        <dbReference type="ChEBI" id="CHEBI:57540"/>
    </ligand>
</feature>
<keyword evidence="9 15" id="KW-0460">Magnesium</keyword>
<evidence type="ECO:0000313" key="20">
    <source>
        <dbReference type="Proteomes" id="UP000318834"/>
    </source>
</evidence>
<feature type="region of interest" description="Disordered" evidence="17">
    <location>
        <begin position="1"/>
        <end position="22"/>
    </location>
</feature>
<evidence type="ECO:0000256" key="3">
    <source>
        <dbReference type="ARBA" id="ARBA00013308"/>
    </source>
</evidence>
<comment type="cofactor">
    <cofactor evidence="15">
        <name>Mg(2+)</name>
        <dbReference type="ChEBI" id="CHEBI:18420"/>
    </cofactor>
    <cofactor evidence="15">
        <name>Mn(2+)</name>
        <dbReference type="ChEBI" id="CHEBI:29035"/>
    </cofactor>
</comment>
<dbReference type="Gene3D" id="1.10.150.20">
    <property type="entry name" value="5' to 3' exonuclease, C-terminal subdomain"/>
    <property type="match status" value="2"/>
</dbReference>
<evidence type="ECO:0000256" key="8">
    <source>
        <dbReference type="ARBA" id="ARBA00022833"/>
    </source>
</evidence>
<dbReference type="GO" id="GO:0003911">
    <property type="term" value="F:DNA ligase (NAD+) activity"/>
    <property type="evidence" value="ECO:0007669"/>
    <property type="project" value="UniProtKB-UniRule"/>
</dbReference>
<comment type="function">
    <text evidence="1 15">DNA ligase that catalyzes the formation of phosphodiester linkages between 5'-phosphoryl and 3'-hydroxyl groups in double-stranded DNA using NAD as a coenzyme and as the energy source for the reaction. It is essential for DNA replication and repair of damaged DNA.</text>
</comment>
<dbReference type="Pfam" id="PF03120">
    <property type="entry name" value="OB_DNA_ligase"/>
    <property type="match status" value="1"/>
</dbReference>
<dbReference type="InterPro" id="IPR036420">
    <property type="entry name" value="BRCT_dom_sf"/>
</dbReference>
<comment type="caution">
    <text evidence="15">Lacks conserved residue(s) required for the propagation of feature annotation.</text>
</comment>
<keyword evidence="10 15" id="KW-0520">NAD</keyword>
<evidence type="ECO:0000256" key="12">
    <source>
        <dbReference type="ARBA" id="ARBA00023211"/>
    </source>
</evidence>
<dbReference type="Pfam" id="PF00533">
    <property type="entry name" value="BRCT"/>
    <property type="match status" value="1"/>
</dbReference>
<dbReference type="NCBIfam" id="TIGR00575">
    <property type="entry name" value="dnlj"/>
    <property type="match status" value="1"/>
</dbReference>
<dbReference type="SMART" id="SM00292">
    <property type="entry name" value="BRCT"/>
    <property type="match status" value="1"/>
</dbReference>
<dbReference type="Gene3D" id="2.40.50.140">
    <property type="entry name" value="Nucleic acid-binding proteins"/>
    <property type="match status" value="1"/>
</dbReference>
<dbReference type="InterPro" id="IPR041663">
    <property type="entry name" value="DisA/LigA_HHH"/>
</dbReference>
<dbReference type="Pfam" id="PF22745">
    <property type="entry name" value="Nlig-Ia"/>
    <property type="match status" value="1"/>
</dbReference>
<dbReference type="Pfam" id="PF12826">
    <property type="entry name" value="HHH_2"/>
    <property type="match status" value="1"/>
</dbReference>
<organism evidence="19 20">
    <name type="scientific">Candidatus Segetimicrobium genomatis</name>
    <dbReference type="NCBI Taxonomy" id="2569760"/>
    <lineage>
        <taxon>Bacteria</taxon>
        <taxon>Bacillati</taxon>
        <taxon>Candidatus Sysuimicrobiota</taxon>
        <taxon>Candidatus Sysuimicrobiia</taxon>
        <taxon>Candidatus Sysuimicrobiales</taxon>
        <taxon>Candidatus Segetimicrobiaceae</taxon>
        <taxon>Candidatus Segetimicrobium</taxon>
    </lineage>
</organism>
<dbReference type="InterPro" id="IPR004150">
    <property type="entry name" value="NAD_DNA_ligase_OB"/>
</dbReference>
<dbReference type="Gene3D" id="3.40.50.10190">
    <property type="entry name" value="BRCT domain"/>
    <property type="match status" value="1"/>
</dbReference>
<dbReference type="SUPFAM" id="SSF50249">
    <property type="entry name" value="Nucleic acid-binding proteins"/>
    <property type="match status" value="1"/>
</dbReference>
<feature type="binding site" evidence="15">
    <location>
        <position position="423"/>
    </location>
    <ligand>
        <name>Zn(2+)</name>
        <dbReference type="ChEBI" id="CHEBI:29105"/>
    </ligand>
</feature>
<dbReference type="PROSITE" id="PS50172">
    <property type="entry name" value="BRCT"/>
    <property type="match status" value="1"/>
</dbReference>
<dbReference type="InterPro" id="IPR018239">
    <property type="entry name" value="DNA_ligase_AS"/>
</dbReference>
<feature type="binding site" evidence="15">
    <location>
        <position position="329"/>
    </location>
    <ligand>
        <name>NAD(+)</name>
        <dbReference type="ChEBI" id="CHEBI:57540"/>
    </ligand>
</feature>
<comment type="similarity">
    <text evidence="14 15">Belongs to the NAD-dependent DNA ligase family. LigA subfamily.</text>
</comment>
<reference evidence="19 20" key="1">
    <citation type="journal article" date="2019" name="Nat. Microbiol.">
        <title>Mediterranean grassland soil C-N compound turnover is dependent on rainfall and depth, and is mediated by genomically divergent microorganisms.</title>
        <authorList>
            <person name="Diamond S."/>
            <person name="Andeer P.F."/>
            <person name="Li Z."/>
            <person name="Crits-Christoph A."/>
            <person name="Burstein D."/>
            <person name="Anantharaman K."/>
            <person name="Lane K.R."/>
            <person name="Thomas B.C."/>
            <person name="Pan C."/>
            <person name="Northen T.R."/>
            <person name="Banfield J.F."/>
        </authorList>
    </citation>
    <scope>NUCLEOTIDE SEQUENCE [LARGE SCALE GENOMIC DNA]</scope>
    <source>
        <strain evidence="19">NP_8</strain>
    </source>
</reference>
<evidence type="ECO:0000256" key="7">
    <source>
        <dbReference type="ARBA" id="ARBA00022763"/>
    </source>
</evidence>
<proteinExistence type="inferred from homology"/>
<evidence type="ECO:0000256" key="10">
    <source>
        <dbReference type="ARBA" id="ARBA00023027"/>
    </source>
</evidence>
<evidence type="ECO:0000256" key="14">
    <source>
        <dbReference type="ARBA" id="ARBA00060881"/>
    </source>
</evidence>
<dbReference type="PANTHER" id="PTHR23389:SF9">
    <property type="entry name" value="DNA LIGASE"/>
    <property type="match status" value="1"/>
</dbReference>
<feature type="domain" description="BRCT" evidence="18">
    <location>
        <begin position="604"/>
        <end position="674"/>
    </location>
</feature>
<dbReference type="SUPFAM" id="SSF52113">
    <property type="entry name" value="BRCT domain"/>
    <property type="match status" value="1"/>
</dbReference>
<evidence type="ECO:0000259" key="18">
    <source>
        <dbReference type="PROSITE" id="PS50172"/>
    </source>
</evidence>
<feature type="binding site" evidence="15">
    <location>
        <position position="152"/>
    </location>
    <ligand>
        <name>NAD(+)</name>
        <dbReference type="ChEBI" id="CHEBI:57540"/>
    </ligand>
</feature>
<dbReference type="InterPro" id="IPR013839">
    <property type="entry name" value="DNAligase_adenylation"/>
</dbReference>
<dbReference type="Pfam" id="PF03119">
    <property type="entry name" value="DNA_ligase_ZBD"/>
    <property type="match status" value="1"/>
</dbReference>
<name>A0A537IPW6_9BACT</name>
<dbReference type="InterPro" id="IPR012340">
    <property type="entry name" value="NA-bd_OB-fold"/>
</dbReference>
<keyword evidence="11 15" id="KW-0234">DNA repair</keyword>
<evidence type="ECO:0000256" key="11">
    <source>
        <dbReference type="ARBA" id="ARBA00023204"/>
    </source>
</evidence>
<dbReference type="InterPro" id="IPR001357">
    <property type="entry name" value="BRCT_dom"/>
</dbReference>
<feature type="binding site" evidence="15">
    <location>
        <position position="189"/>
    </location>
    <ligand>
        <name>NAD(+)</name>
        <dbReference type="ChEBI" id="CHEBI:57540"/>
    </ligand>
</feature>
<dbReference type="FunFam" id="1.10.287.610:FF:000002">
    <property type="entry name" value="DNA ligase"/>
    <property type="match status" value="1"/>
</dbReference>
<dbReference type="Gene3D" id="6.20.10.30">
    <property type="match status" value="1"/>
</dbReference>
<accession>A0A537IPW6</accession>
<dbReference type="PROSITE" id="PS01055">
    <property type="entry name" value="DNA_LIGASE_N1"/>
    <property type="match status" value="1"/>
</dbReference>
<dbReference type="InterPro" id="IPR013840">
    <property type="entry name" value="DNAligase_N"/>
</dbReference>
<keyword evidence="4 15" id="KW-0436">Ligase</keyword>
<evidence type="ECO:0000256" key="4">
    <source>
        <dbReference type="ARBA" id="ARBA00022598"/>
    </source>
</evidence>
<gene>
    <name evidence="15 19" type="primary">ligA</name>
    <name evidence="19" type="ORF">E6H05_09960</name>
</gene>
<comment type="caution">
    <text evidence="19">The sequence shown here is derived from an EMBL/GenBank/DDBJ whole genome shotgun (WGS) entry which is preliminary data.</text>
</comment>
<feature type="binding site" evidence="15">
    <location>
        <position position="446"/>
    </location>
    <ligand>
        <name>Zn(2+)</name>
        <dbReference type="ChEBI" id="CHEBI:29105"/>
    </ligand>
</feature>
<dbReference type="HAMAP" id="MF_01588">
    <property type="entry name" value="DNA_ligase_A"/>
    <property type="match status" value="1"/>
</dbReference>
<dbReference type="NCBIfam" id="NF005932">
    <property type="entry name" value="PRK07956.1"/>
    <property type="match status" value="1"/>
</dbReference>
<keyword evidence="12 15" id="KW-0464">Manganese</keyword>
<dbReference type="GO" id="GO:0005829">
    <property type="term" value="C:cytosol"/>
    <property type="evidence" value="ECO:0007669"/>
    <property type="project" value="TreeGrafter"/>
</dbReference>
<evidence type="ECO:0000256" key="2">
    <source>
        <dbReference type="ARBA" id="ARBA00012722"/>
    </source>
</evidence>
<dbReference type="GO" id="GO:0006260">
    <property type="term" value="P:DNA replication"/>
    <property type="evidence" value="ECO:0007669"/>
    <property type="project" value="UniProtKB-KW"/>
</dbReference>
<dbReference type="PIRSF" id="PIRSF001604">
    <property type="entry name" value="LigA"/>
    <property type="match status" value="1"/>
</dbReference>
<feature type="binding site" evidence="15">
    <location>
        <begin position="98"/>
        <end position="99"/>
    </location>
    <ligand>
        <name>NAD(+)</name>
        <dbReference type="ChEBI" id="CHEBI:57540"/>
    </ligand>
</feature>
<feature type="binding site" evidence="15">
    <location>
        <begin position="49"/>
        <end position="53"/>
    </location>
    <ligand>
        <name>NAD(+)</name>
        <dbReference type="ChEBI" id="CHEBI:57540"/>
    </ligand>
</feature>
<dbReference type="InterPro" id="IPR003583">
    <property type="entry name" value="Hlx-hairpin-Hlx_DNA-bd_motif"/>
</dbReference>
<dbReference type="InterPro" id="IPR033136">
    <property type="entry name" value="DNA_ligase_CS"/>
</dbReference>
<dbReference type="Gene3D" id="1.10.287.610">
    <property type="entry name" value="Helix hairpin bin"/>
    <property type="match status" value="1"/>
</dbReference>